<organism evidence="11 12">
    <name type="scientific">Halopseudomonas aestusnigri</name>
    <dbReference type="NCBI Taxonomy" id="857252"/>
    <lineage>
        <taxon>Bacteria</taxon>
        <taxon>Pseudomonadati</taxon>
        <taxon>Pseudomonadota</taxon>
        <taxon>Gammaproteobacteria</taxon>
        <taxon>Pseudomonadales</taxon>
        <taxon>Pseudomonadaceae</taxon>
        <taxon>Halopseudomonas</taxon>
    </lineage>
</organism>
<feature type="transmembrane region" description="Helical" evidence="10">
    <location>
        <begin position="449"/>
        <end position="468"/>
    </location>
</feature>
<dbReference type="GO" id="GO:0009252">
    <property type="term" value="P:peptidoglycan biosynthetic process"/>
    <property type="evidence" value="ECO:0007669"/>
    <property type="project" value="UniProtKB-UniRule"/>
</dbReference>
<gene>
    <name evidence="10" type="primary">murJ</name>
    <name evidence="11" type="ORF">SAMN05216586_1162</name>
</gene>
<proteinExistence type="inferred from homology"/>
<dbReference type="CDD" id="cd13123">
    <property type="entry name" value="MATE_MurJ_like"/>
    <property type="match status" value="1"/>
</dbReference>
<dbReference type="GO" id="GO:0008360">
    <property type="term" value="P:regulation of cell shape"/>
    <property type="evidence" value="ECO:0007669"/>
    <property type="project" value="UniProtKB-KW"/>
</dbReference>
<dbReference type="InterPro" id="IPR004268">
    <property type="entry name" value="MurJ"/>
</dbReference>
<feature type="transmembrane region" description="Helical" evidence="10">
    <location>
        <begin position="188"/>
        <end position="211"/>
    </location>
</feature>
<comment type="similarity">
    <text evidence="9 10">Belongs to the MurJ/MviN family.</text>
</comment>
<keyword evidence="6 10" id="KW-1133">Transmembrane helix</keyword>
<dbReference type="PRINTS" id="PR01806">
    <property type="entry name" value="VIRFACTRMVIN"/>
</dbReference>
<feature type="transmembrane region" description="Helical" evidence="10">
    <location>
        <begin position="410"/>
        <end position="437"/>
    </location>
</feature>
<dbReference type="PANTHER" id="PTHR47019">
    <property type="entry name" value="LIPID II FLIPPASE MURJ"/>
    <property type="match status" value="1"/>
</dbReference>
<evidence type="ECO:0000256" key="3">
    <source>
        <dbReference type="ARBA" id="ARBA00022692"/>
    </source>
</evidence>
<dbReference type="AlphaFoldDB" id="A0AAQ1JRE3"/>
<feature type="transmembrane region" description="Helical" evidence="10">
    <location>
        <begin position="506"/>
        <end position="526"/>
    </location>
</feature>
<accession>A0AAQ1JRE3</accession>
<dbReference type="EMBL" id="FNVE01000016">
    <property type="protein sequence ID" value="SEG69380.1"/>
    <property type="molecule type" value="Genomic_DNA"/>
</dbReference>
<comment type="function">
    <text evidence="8 10">Involved in peptidoglycan biosynthesis. Transports lipid-linked peptidoglycan precursors from the inner to the outer leaflet of the cytoplasmic membrane.</text>
</comment>
<feature type="transmembrane region" description="Helical" evidence="10">
    <location>
        <begin position="371"/>
        <end position="389"/>
    </location>
</feature>
<evidence type="ECO:0000256" key="5">
    <source>
        <dbReference type="ARBA" id="ARBA00022984"/>
    </source>
</evidence>
<evidence type="ECO:0000256" key="8">
    <source>
        <dbReference type="ARBA" id="ARBA00060041"/>
    </source>
</evidence>
<keyword evidence="10" id="KW-0813">Transport</keyword>
<feature type="transmembrane region" description="Helical" evidence="10">
    <location>
        <begin position="580"/>
        <end position="598"/>
    </location>
</feature>
<feature type="transmembrane region" description="Helical" evidence="10">
    <location>
        <begin position="47"/>
        <end position="69"/>
    </location>
</feature>
<keyword evidence="4 10" id="KW-0133">Cell shape</keyword>
<evidence type="ECO:0000256" key="9">
    <source>
        <dbReference type="ARBA" id="ARBA00061532"/>
    </source>
</evidence>
<dbReference type="GO" id="GO:0015648">
    <property type="term" value="F:lipid-linked peptidoglycan transporter activity"/>
    <property type="evidence" value="ECO:0007669"/>
    <property type="project" value="UniProtKB-UniRule"/>
</dbReference>
<evidence type="ECO:0000313" key="12">
    <source>
        <dbReference type="Proteomes" id="UP000243518"/>
    </source>
</evidence>
<keyword evidence="5 10" id="KW-0573">Peptidoglycan synthesis</keyword>
<sequence>MATAAGGQSGGLRNQVDQQVVAVRPDCSNRKALPKGQKRINIVHKNAGLWMCLFALTSSLKSAFLFLSFPGFREEPFILVPYFMSQPAAPEPAAPKAPSLLRSGLVVSVMTLLSRVLGMVRDIVVAAYFGSQSEADAFFIAFKIPNFLRRLFAEGAFAQAFVPVLSEYRTKFTLSEVRQLVDRVTGTLGLTLAGITALGVAGAPVIITLFAPGFHGDDAKLALATDMLRITFPYLFLISLTALCGSILNSYGRFAVPAFTPVLLNVCMIGATLFLTPYFAQPIMALAWGVFIAGVAQLLFQLPFLAQIKLLPVPRPNRRDPGVKRIMTLMVPALFGVSVSQINLLLDTVLASFLQTGSISWLYYADRLSELPLGAFGIAIGTVILPALSRQHAGEDLKAFGRTLDWAVRMVLLVGVPAALALLLLAEPLIATLFHYGAMTGDDVSQSAAALRAYSVGVMTFMLIKVLAPGYFARQDTKTPVRIAIICMVSNMGLNLLLIWPLQHVGLALATSLSALLNAGLLWWGLRRDGVYHAQPGWTRFALRLFAATAAMAALLLWMVPATADWLAWGWQRKAWEMTLLVVGGMVVYLGILFALGLRVRDLRGARG</sequence>
<evidence type="ECO:0000256" key="7">
    <source>
        <dbReference type="ARBA" id="ARBA00023136"/>
    </source>
</evidence>
<feature type="transmembrane region" description="Helical" evidence="10">
    <location>
        <begin position="480"/>
        <end position="500"/>
    </location>
</feature>
<evidence type="ECO:0000256" key="2">
    <source>
        <dbReference type="ARBA" id="ARBA00022475"/>
    </source>
</evidence>
<keyword evidence="3 10" id="KW-0812">Transmembrane</keyword>
<keyword evidence="10" id="KW-0961">Cell wall biogenesis/degradation</keyword>
<dbReference type="Pfam" id="PF03023">
    <property type="entry name" value="MurJ"/>
    <property type="match status" value="1"/>
</dbReference>
<feature type="transmembrane region" description="Helical" evidence="10">
    <location>
        <begin position="538"/>
        <end position="560"/>
    </location>
</feature>
<dbReference type="HAMAP" id="MF_02078">
    <property type="entry name" value="MurJ_MviN"/>
    <property type="match status" value="1"/>
</dbReference>
<feature type="transmembrane region" description="Helical" evidence="10">
    <location>
        <begin position="326"/>
        <end position="351"/>
    </location>
</feature>
<evidence type="ECO:0000256" key="1">
    <source>
        <dbReference type="ARBA" id="ARBA00004651"/>
    </source>
</evidence>
<feature type="transmembrane region" description="Helical" evidence="10">
    <location>
        <begin position="285"/>
        <end position="305"/>
    </location>
</feature>
<comment type="subcellular location">
    <subcellularLocation>
        <location evidence="10">Cell inner membrane</location>
        <topology evidence="10">Multi-pass membrane protein</topology>
    </subcellularLocation>
    <subcellularLocation>
        <location evidence="1">Cell membrane</location>
        <topology evidence="1">Multi-pass membrane protein</topology>
    </subcellularLocation>
</comment>
<dbReference type="NCBIfam" id="TIGR01695">
    <property type="entry name" value="murJ_mviN"/>
    <property type="match status" value="1"/>
</dbReference>
<evidence type="ECO:0000256" key="6">
    <source>
        <dbReference type="ARBA" id="ARBA00022989"/>
    </source>
</evidence>
<keyword evidence="7 10" id="KW-0472">Membrane</keyword>
<comment type="pathway">
    <text evidence="10">Cell wall biogenesis; peptidoglycan biosynthesis.</text>
</comment>
<keyword evidence="2 10" id="KW-1003">Cell membrane</keyword>
<name>A0AAQ1JRE3_9GAMM</name>
<dbReference type="Proteomes" id="UP000243518">
    <property type="component" value="Unassembled WGS sequence"/>
</dbReference>
<feature type="transmembrane region" description="Helical" evidence="10">
    <location>
        <begin position="231"/>
        <end position="251"/>
    </location>
</feature>
<evidence type="ECO:0000313" key="11">
    <source>
        <dbReference type="EMBL" id="SEG69380.1"/>
    </source>
</evidence>
<evidence type="ECO:0000256" key="4">
    <source>
        <dbReference type="ARBA" id="ARBA00022960"/>
    </source>
</evidence>
<feature type="transmembrane region" description="Helical" evidence="10">
    <location>
        <begin position="100"/>
        <end position="118"/>
    </location>
</feature>
<evidence type="ECO:0000256" key="10">
    <source>
        <dbReference type="HAMAP-Rule" id="MF_02078"/>
    </source>
</evidence>
<dbReference type="PANTHER" id="PTHR47019:SF1">
    <property type="entry name" value="LIPID II FLIPPASE MURJ"/>
    <property type="match status" value="1"/>
</dbReference>
<dbReference type="GO" id="GO:0071555">
    <property type="term" value="P:cell wall organization"/>
    <property type="evidence" value="ECO:0007669"/>
    <property type="project" value="UniProtKB-KW"/>
</dbReference>
<dbReference type="InterPro" id="IPR051050">
    <property type="entry name" value="Lipid_II_flippase_MurJ/MviN"/>
</dbReference>
<comment type="caution">
    <text evidence="11">The sequence shown here is derived from an EMBL/GenBank/DDBJ whole genome shotgun (WGS) entry which is preliminary data.</text>
</comment>
<reference evidence="11 12" key="1">
    <citation type="submission" date="2016-10" db="EMBL/GenBank/DDBJ databases">
        <authorList>
            <person name="Varghese N."/>
            <person name="Submissions S."/>
        </authorList>
    </citation>
    <scope>NUCLEOTIDE SEQUENCE [LARGE SCALE GENOMIC DNA]</scope>
    <source>
        <strain evidence="11 12">CECT 8317</strain>
    </source>
</reference>
<protein>
    <recommendedName>
        <fullName evidence="10">Probable lipid II flippase MurJ</fullName>
    </recommendedName>
</protein>
<keyword evidence="10" id="KW-0997">Cell inner membrane</keyword>
<keyword evidence="12" id="KW-1185">Reference proteome</keyword>
<dbReference type="GO" id="GO:0005886">
    <property type="term" value="C:plasma membrane"/>
    <property type="evidence" value="ECO:0007669"/>
    <property type="project" value="UniProtKB-SubCell"/>
</dbReference>
<feature type="transmembrane region" description="Helical" evidence="10">
    <location>
        <begin position="258"/>
        <end position="279"/>
    </location>
</feature>
<dbReference type="GO" id="GO:0034204">
    <property type="term" value="P:lipid translocation"/>
    <property type="evidence" value="ECO:0007669"/>
    <property type="project" value="TreeGrafter"/>
</dbReference>